<evidence type="ECO:0000313" key="1">
    <source>
        <dbReference type="EMBL" id="CAB4991958.1"/>
    </source>
</evidence>
<organism evidence="1">
    <name type="scientific">freshwater metagenome</name>
    <dbReference type="NCBI Taxonomy" id="449393"/>
    <lineage>
        <taxon>unclassified sequences</taxon>
        <taxon>metagenomes</taxon>
        <taxon>ecological metagenomes</taxon>
    </lineage>
</organism>
<accession>A0A6J7NHB0</accession>
<sequence>MGAWADIVVFDPTTVAPGPIRRIADFPAGSERLTADQPVGVRHVLVNGVPIRVDEKQVDADSAPGQIAEVGSHR</sequence>
<proteinExistence type="predicted"/>
<dbReference type="GO" id="GO:0016810">
    <property type="term" value="F:hydrolase activity, acting on carbon-nitrogen (but not peptide) bonds"/>
    <property type="evidence" value="ECO:0007669"/>
    <property type="project" value="InterPro"/>
</dbReference>
<gene>
    <name evidence="1" type="ORF">UFOPK3927_01353</name>
</gene>
<protein>
    <submittedName>
        <fullName evidence="1">Unannotated protein</fullName>
    </submittedName>
</protein>
<name>A0A6J7NHB0_9ZZZZ</name>
<dbReference type="EMBL" id="CAFBOK010000169">
    <property type="protein sequence ID" value="CAB4991958.1"/>
    <property type="molecule type" value="Genomic_DNA"/>
</dbReference>
<dbReference type="InterPro" id="IPR011059">
    <property type="entry name" value="Metal-dep_hydrolase_composite"/>
</dbReference>
<dbReference type="SUPFAM" id="SSF51338">
    <property type="entry name" value="Composite domain of metallo-dependent hydrolases"/>
    <property type="match status" value="1"/>
</dbReference>
<reference evidence="1" key="1">
    <citation type="submission" date="2020-05" db="EMBL/GenBank/DDBJ databases">
        <authorList>
            <person name="Chiriac C."/>
            <person name="Salcher M."/>
            <person name="Ghai R."/>
            <person name="Kavagutti S V."/>
        </authorList>
    </citation>
    <scope>NUCLEOTIDE SEQUENCE</scope>
</reference>
<dbReference type="AlphaFoldDB" id="A0A6J7NHB0"/>